<dbReference type="AlphaFoldDB" id="A0A0C1ZPH2"/>
<dbReference type="GO" id="GO:0016491">
    <property type="term" value="F:oxidoreductase activity"/>
    <property type="evidence" value="ECO:0007669"/>
    <property type="project" value="UniProtKB-KW"/>
</dbReference>
<organism evidence="4 5">
    <name type="scientific">Enhygromyxa salina</name>
    <dbReference type="NCBI Taxonomy" id="215803"/>
    <lineage>
        <taxon>Bacteria</taxon>
        <taxon>Pseudomonadati</taxon>
        <taxon>Myxococcota</taxon>
        <taxon>Polyangia</taxon>
        <taxon>Nannocystales</taxon>
        <taxon>Nannocystaceae</taxon>
        <taxon>Enhygromyxa</taxon>
    </lineage>
</organism>
<dbReference type="InterPro" id="IPR041117">
    <property type="entry name" value="SoxA_A3"/>
</dbReference>
<dbReference type="PANTHER" id="PTHR42949">
    <property type="entry name" value="ANAEROBIC GLYCEROL-3-PHOSPHATE DEHYDROGENASE SUBUNIT B"/>
    <property type="match status" value="1"/>
</dbReference>
<evidence type="ECO:0000313" key="5">
    <source>
        <dbReference type="Proteomes" id="UP000031599"/>
    </source>
</evidence>
<evidence type="ECO:0000256" key="2">
    <source>
        <dbReference type="SAM" id="MobiDB-lite"/>
    </source>
</evidence>
<protein>
    <submittedName>
        <fullName evidence="4">FAD-dependent pyridine nucleotide-disulfide oxidoreductase</fullName>
    </submittedName>
</protein>
<dbReference type="Gene3D" id="1.10.10.1100">
    <property type="entry name" value="BFD-like [2Fe-2S]-binding domain"/>
    <property type="match status" value="1"/>
</dbReference>
<dbReference type="RefSeq" id="WP_146661734.1">
    <property type="nucleotide sequence ID" value="NZ_JMCC02000113.1"/>
</dbReference>
<accession>A0A0C1ZPH2</accession>
<name>A0A0C1ZPH2_9BACT</name>
<sequence>MSERVFVCRCEDVTASELEHAFAAGLSTIEEIKRYTGFGTGPCQGKECMAALARELINRGLSTPTQLRPFTARPPAEPVSFGALAAAPDPFVDPAPSLPQADPLGDPQEPPSP</sequence>
<keyword evidence="1" id="KW-0560">Oxidoreductase</keyword>
<dbReference type="Proteomes" id="UP000031599">
    <property type="component" value="Unassembled WGS sequence"/>
</dbReference>
<dbReference type="InterPro" id="IPR051691">
    <property type="entry name" value="Metab_Enz_Cyan_OpOx_G3PDH"/>
</dbReference>
<dbReference type="CDD" id="cd19946">
    <property type="entry name" value="GlpA-like_Fer2_BFD-like"/>
    <property type="match status" value="1"/>
</dbReference>
<dbReference type="PANTHER" id="PTHR42949:SF3">
    <property type="entry name" value="ANAEROBIC GLYCEROL-3-PHOSPHATE DEHYDROGENASE SUBUNIT B"/>
    <property type="match status" value="1"/>
</dbReference>
<comment type="caution">
    <text evidence="4">The sequence shown here is derived from an EMBL/GenBank/DDBJ whole genome shotgun (WGS) entry which is preliminary data.</text>
</comment>
<gene>
    <name evidence="4" type="ORF">DB30_00874</name>
</gene>
<evidence type="ECO:0000313" key="4">
    <source>
        <dbReference type="EMBL" id="KIG12918.1"/>
    </source>
</evidence>
<dbReference type="Pfam" id="PF17806">
    <property type="entry name" value="SO_alpha_A3"/>
    <property type="match status" value="1"/>
</dbReference>
<reference evidence="4 5" key="1">
    <citation type="submission" date="2014-12" db="EMBL/GenBank/DDBJ databases">
        <title>Genome assembly of Enhygromyxa salina DSM 15201.</title>
        <authorList>
            <person name="Sharma G."/>
            <person name="Subramanian S."/>
        </authorList>
    </citation>
    <scope>NUCLEOTIDE SEQUENCE [LARGE SCALE GENOMIC DNA]</scope>
    <source>
        <strain evidence="4 5">DSM 15201</strain>
    </source>
</reference>
<proteinExistence type="predicted"/>
<dbReference type="EMBL" id="JMCC02000113">
    <property type="protein sequence ID" value="KIG12918.1"/>
    <property type="molecule type" value="Genomic_DNA"/>
</dbReference>
<evidence type="ECO:0000259" key="3">
    <source>
        <dbReference type="Pfam" id="PF17806"/>
    </source>
</evidence>
<feature type="region of interest" description="Disordered" evidence="2">
    <location>
        <begin position="85"/>
        <end position="113"/>
    </location>
</feature>
<feature type="domain" description="SoxA A3" evidence="3">
    <location>
        <begin position="3"/>
        <end position="86"/>
    </location>
</feature>
<evidence type="ECO:0000256" key="1">
    <source>
        <dbReference type="ARBA" id="ARBA00023002"/>
    </source>
</evidence>
<dbReference type="InterPro" id="IPR041854">
    <property type="entry name" value="BFD-like_2Fe2S-bd_dom_sf"/>
</dbReference>